<evidence type="ECO:0000313" key="3">
    <source>
        <dbReference type="Proteomes" id="UP000645828"/>
    </source>
</evidence>
<feature type="region of interest" description="Disordered" evidence="1">
    <location>
        <begin position="202"/>
        <end position="266"/>
    </location>
</feature>
<accession>A0A811Y638</accession>
<organism evidence="2 3">
    <name type="scientific">Nyctereutes procyonoides</name>
    <name type="common">Raccoon dog</name>
    <name type="synonym">Canis procyonoides</name>
    <dbReference type="NCBI Taxonomy" id="34880"/>
    <lineage>
        <taxon>Eukaryota</taxon>
        <taxon>Metazoa</taxon>
        <taxon>Chordata</taxon>
        <taxon>Craniata</taxon>
        <taxon>Vertebrata</taxon>
        <taxon>Euteleostomi</taxon>
        <taxon>Mammalia</taxon>
        <taxon>Eutheria</taxon>
        <taxon>Laurasiatheria</taxon>
        <taxon>Carnivora</taxon>
        <taxon>Caniformia</taxon>
        <taxon>Canidae</taxon>
        <taxon>Nyctereutes</taxon>
    </lineage>
</organism>
<sequence length="459" mass="48529">MQLRRVVAPGLPPRAAGRAPTPQAGRLEARRPAPAHPRLGLAGHAVIQRRHVRAAAPSLLPPPSPRAWQEKRATWSGNKGPRGPRRSGTRCHPTPGPRRPCGPRPAPRPHGPREETPGARAPRGTSSSPPEGGGGGGGGSERPPPGPGRRSAPRTGSLAGRTIPRRGLRSRPPPPPPSIRDLRILPGSSLKRWKNSCLELRWGAGGSGRESAPRKAPGGRGGGERARGKTSGRSAEAAGRGPRRRGLAGTRSLARSLALPRRGSRRRDCAEQLWATDLHARPGDTAAAAAAAARCRRTPSHVTTCAAAVAAAEASRRLPARTRRPITREHEKAPARGPAPRGRPRPPPSPSWLPSCAAQLGQGKKIVLNEKSFLGRGSPPAGGGLNRLSKPKGSIELWEMKFSVVKLTHCETTTPHCNNYHPPASLISSVPPLASCYPSILGKENPRHHIILSTNHAVL</sequence>
<evidence type="ECO:0000256" key="1">
    <source>
        <dbReference type="SAM" id="MobiDB-lite"/>
    </source>
</evidence>
<dbReference type="AlphaFoldDB" id="A0A811Y638"/>
<name>A0A811Y638_NYCPR</name>
<reference evidence="2" key="1">
    <citation type="submission" date="2020-12" db="EMBL/GenBank/DDBJ databases">
        <authorList>
            <consortium name="Molecular Ecology Group"/>
        </authorList>
    </citation>
    <scope>NUCLEOTIDE SEQUENCE</scope>
    <source>
        <strain evidence="2">TBG_1078</strain>
    </source>
</reference>
<feature type="compositionally biased region" description="Gly residues" evidence="1">
    <location>
        <begin position="131"/>
        <end position="140"/>
    </location>
</feature>
<feature type="compositionally biased region" description="Low complexity" evidence="1">
    <location>
        <begin position="1"/>
        <end position="20"/>
    </location>
</feature>
<keyword evidence="3" id="KW-1185">Reference proteome</keyword>
<feature type="compositionally biased region" description="Pro residues" evidence="1">
    <location>
        <begin position="94"/>
        <end position="109"/>
    </location>
</feature>
<protein>
    <submittedName>
        <fullName evidence="2">(raccoon dog) hypothetical protein</fullName>
    </submittedName>
</protein>
<feature type="region of interest" description="Disordered" evidence="1">
    <location>
        <begin position="1"/>
        <end position="190"/>
    </location>
</feature>
<feature type="compositionally biased region" description="Low complexity" evidence="1">
    <location>
        <begin position="247"/>
        <end position="261"/>
    </location>
</feature>
<dbReference type="EMBL" id="CAJHUB010000666">
    <property type="protein sequence ID" value="CAD7672387.1"/>
    <property type="molecule type" value="Genomic_DNA"/>
</dbReference>
<evidence type="ECO:0000313" key="2">
    <source>
        <dbReference type="EMBL" id="CAD7672387.1"/>
    </source>
</evidence>
<proteinExistence type="predicted"/>
<feature type="region of interest" description="Disordered" evidence="1">
    <location>
        <begin position="316"/>
        <end position="355"/>
    </location>
</feature>
<dbReference type="Proteomes" id="UP000645828">
    <property type="component" value="Unassembled WGS sequence"/>
</dbReference>
<feature type="compositionally biased region" description="Low complexity" evidence="1">
    <location>
        <begin position="148"/>
        <end position="157"/>
    </location>
</feature>
<comment type="caution">
    <text evidence="2">The sequence shown here is derived from an EMBL/GenBank/DDBJ whole genome shotgun (WGS) entry which is preliminary data.</text>
</comment>
<gene>
    <name evidence="2" type="ORF">NYPRO_LOCUS5182</name>
</gene>